<gene>
    <name evidence="1" type="ORF">ACFPA8_13665</name>
</gene>
<name>A0ABV9A5K1_9ACTN</name>
<protein>
    <submittedName>
        <fullName evidence="1">Uncharacterized protein</fullName>
    </submittedName>
</protein>
<sequence>MDSELAILASSGATTLVSLMVTDSWTHARELVGRLLARTGSDTAALPDLDNARTRLLTGDGTMDEQTASEVRNQWHAHLQQLVEVGAITSDDLRVLLTSLQQLAATSATRRDIVHNDINGGVQHGPVIQSGRITGLTFHVDQPSPPTPG</sequence>
<accession>A0ABV9A5K1</accession>
<dbReference type="EMBL" id="JBHSFH010000006">
    <property type="protein sequence ID" value="MFC4495179.1"/>
    <property type="molecule type" value="Genomic_DNA"/>
</dbReference>
<evidence type="ECO:0000313" key="1">
    <source>
        <dbReference type="EMBL" id="MFC4495179.1"/>
    </source>
</evidence>
<dbReference type="RefSeq" id="WP_386447513.1">
    <property type="nucleotide sequence ID" value="NZ_JBHSFH010000006.1"/>
</dbReference>
<evidence type="ECO:0000313" key="2">
    <source>
        <dbReference type="Proteomes" id="UP001595997"/>
    </source>
</evidence>
<comment type="caution">
    <text evidence="1">The sequence shown here is derived from an EMBL/GenBank/DDBJ whole genome shotgun (WGS) entry which is preliminary data.</text>
</comment>
<dbReference type="Proteomes" id="UP001595997">
    <property type="component" value="Unassembled WGS sequence"/>
</dbReference>
<keyword evidence="2" id="KW-1185">Reference proteome</keyword>
<reference evidence="2" key="1">
    <citation type="journal article" date="2019" name="Int. J. Syst. Evol. Microbiol.">
        <title>The Global Catalogue of Microorganisms (GCM) 10K type strain sequencing project: providing services to taxonomists for standard genome sequencing and annotation.</title>
        <authorList>
            <consortium name="The Broad Institute Genomics Platform"/>
            <consortium name="The Broad Institute Genome Sequencing Center for Infectious Disease"/>
            <person name="Wu L."/>
            <person name="Ma J."/>
        </authorList>
    </citation>
    <scope>NUCLEOTIDE SEQUENCE [LARGE SCALE GENOMIC DNA]</scope>
    <source>
        <strain evidence="2">CGMCC 4.7357</strain>
    </source>
</reference>
<organism evidence="1 2">
    <name type="scientific">Streptomyces ovatisporus</name>
    <dbReference type="NCBI Taxonomy" id="1128682"/>
    <lineage>
        <taxon>Bacteria</taxon>
        <taxon>Bacillati</taxon>
        <taxon>Actinomycetota</taxon>
        <taxon>Actinomycetes</taxon>
        <taxon>Kitasatosporales</taxon>
        <taxon>Streptomycetaceae</taxon>
        <taxon>Streptomyces</taxon>
    </lineage>
</organism>
<proteinExistence type="predicted"/>